<evidence type="ECO:0000313" key="2">
    <source>
        <dbReference type="Proteomes" id="UP000032160"/>
    </source>
</evidence>
<name>X5MKG6_9HYPH</name>
<dbReference type="HOGENOM" id="CLU_018095_1_0_5"/>
<accession>X5MKG6</accession>
<dbReference type="PATRIC" id="fig|1458461.3.peg.345"/>
<dbReference type="InterPro" id="IPR010037">
    <property type="entry name" value="FkbH_domain"/>
</dbReference>
<evidence type="ECO:0000313" key="1">
    <source>
        <dbReference type="EMBL" id="CDO58560.1"/>
    </source>
</evidence>
<dbReference type="GO" id="GO:0016788">
    <property type="term" value="F:hydrolase activity, acting on ester bonds"/>
    <property type="evidence" value="ECO:0007669"/>
    <property type="project" value="UniProtKB-ARBA"/>
</dbReference>
<dbReference type="Gene3D" id="3.40.630.30">
    <property type="match status" value="1"/>
</dbReference>
<dbReference type="SUPFAM" id="SSF56784">
    <property type="entry name" value="HAD-like"/>
    <property type="match status" value="1"/>
</dbReference>
<dbReference type="EMBL" id="HG966617">
    <property type="protein sequence ID" value="CDO58560.1"/>
    <property type="molecule type" value="Genomic_DNA"/>
</dbReference>
<dbReference type="Gene3D" id="3.40.50.1110">
    <property type="entry name" value="SGNH hydrolase"/>
    <property type="match status" value="1"/>
</dbReference>
<dbReference type="InterPro" id="IPR016181">
    <property type="entry name" value="Acyl_CoA_acyltransferase"/>
</dbReference>
<evidence type="ECO:0008006" key="3">
    <source>
        <dbReference type="Google" id="ProtNLM"/>
    </source>
</evidence>
<gene>
    <name evidence="1" type="ORF">BN1012_Phect346</name>
</gene>
<dbReference type="KEGG" id="pect:BN1012_Phect346"/>
<dbReference type="NCBIfam" id="TIGR01686">
    <property type="entry name" value="FkbH"/>
    <property type="match status" value="1"/>
</dbReference>
<protein>
    <recommendedName>
        <fullName evidence="3">FkbH like protein</fullName>
    </recommendedName>
</protein>
<dbReference type="InterPro" id="IPR036412">
    <property type="entry name" value="HAD-like_sf"/>
</dbReference>
<dbReference type="InterPro" id="IPR023214">
    <property type="entry name" value="HAD_sf"/>
</dbReference>
<dbReference type="Proteomes" id="UP000032160">
    <property type="component" value="Chromosome I"/>
</dbReference>
<dbReference type="RefSeq" id="WP_052535037.1">
    <property type="nucleotide sequence ID" value="NZ_HG966617.1"/>
</dbReference>
<dbReference type="OrthoDB" id="323926at2"/>
<dbReference type="NCBIfam" id="TIGR01681">
    <property type="entry name" value="HAD-SF-IIIC"/>
    <property type="match status" value="1"/>
</dbReference>
<sequence>MTSKASQPVSITLISDFNADTLARTLAACDPALSADTTAFGRPHEALANAASDTPTDGDLVVWTQPQGAVAAFKDALSFTPYDEEQVLAEVDAFAGLIAAAAGNSRTVMVANWTLPAAARRMGPLDNHPNVGLRYLLMRMNLRLADSLASISNVYLLDTDRWISAAGGDAAWSPKLWAAAKVPFTAKVFQSAAADIMATRAACAGQTRKILILDLDDTLWGGIVGEGGWQNVALGGHSIKGEAFLAFQHRIKALTNRGVILAIASKNDEAVALEAIRNHPDMVLRLDDFAGWRINWQDKASNIADLLNDLKLGVDAAVFIDDNPAERSLVAEALPGILVPDWPVDVTNAAATLDALDCFDTVSVTDEDRARANLYTAERKRAQATSASGTSHEDWLANLGVQVEATPLAPANLTRSAQLFNKTNQMNMATRRMTADELSAWAAQPDHTILTFRVSDKFGDYGLTGIIGLQLDGTSARITDFLLSCRVMGRGVEQSMLHSAAEWATAHGAQHLVAQFHPSERNRPCKDFWETSGFAQPNPNQFEWDLSQPFPAPANIKALRGEAA</sequence>
<dbReference type="SUPFAM" id="SSF55729">
    <property type="entry name" value="Acyl-CoA N-acyltransferases (Nat)"/>
    <property type="match status" value="1"/>
</dbReference>
<proteinExistence type="predicted"/>
<dbReference type="STRING" id="1458461.BN1012_Phect346"/>
<organism evidence="1 2">
    <name type="scientific">Candidatus Phaeomarinibacter ectocarpi</name>
    <dbReference type="NCBI Taxonomy" id="1458461"/>
    <lineage>
        <taxon>Bacteria</taxon>
        <taxon>Pseudomonadati</taxon>
        <taxon>Pseudomonadota</taxon>
        <taxon>Alphaproteobacteria</taxon>
        <taxon>Hyphomicrobiales</taxon>
        <taxon>Parvibaculaceae</taxon>
        <taxon>Candidatus Phaeomarinibacter</taxon>
    </lineage>
</organism>
<dbReference type="InterPro" id="IPR036514">
    <property type="entry name" value="SGNH_hydro_sf"/>
</dbReference>
<dbReference type="Gene3D" id="3.40.50.1000">
    <property type="entry name" value="HAD superfamily/HAD-like"/>
    <property type="match status" value="1"/>
</dbReference>
<keyword evidence="2" id="KW-1185">Reference proteome</keyword>
<dbReference type="InterPro" id="IPR010033">
    <property type="entry name" value="HAD_SF_ppase_IIIC"/>
</dbReference>
<reference evidence="1 2" key="1">
    <citation type="journal article" date="2014" name="Front. Genet.">
        <title>Genome and metabolic network of "Candidatus Phaeomarinobacter ectocarpi" Ec32, a new candidate genus of Alphaproteobacteria frequently associated with brown algae.</title>
        <authorList>
            <person name="Dittami S.M."/>
            <person name="Barbeyron T."/>
            <person name="Boyen C."/>
            <person name="Cambefort J."/>
            <person name="Collet G."/>
            <person name="Delage L."/>
            <person name="Gobet A."/>
            <person name="Groisillier A."/>
            <person name="Leblanc C."/>
            <person name="Michel G."/>
            <person name="Scornet D."/>
            <person name="Siegel A."/>
            <person name="Tapia J.E."/>
            <person name="Tonon T."/>
        </authorList>
    </citation>
    <scope>NUCLEOTIDE SEQUENCE [LARGE SCALE GENOMIC DNA]</scope>
    <source>
        <strain evidence="1 2">Ec32</strain>
    </source>
</reference>
<dbReference type="AlphaFoldDB" id="X5MKG6"/>